<gene>
    <name evidence="1" type="ORF">ALGA_4161</name>
</gene>
<dbReference type="OrthoDB" id="1043955at2"/>
<evidence type="ECO:0008006" key="3">
    <source>
        <dbReference type="Google" id="ProtNLM"/>
    </source>
</evidence>
<protein>
    <recommendedName>
        <fullName evidence="3">DUF4292 domain-containing protein</fullName>
    </recommendedName>
</protein>
<sequence>MRVLLVLISSCLICFSCSTNRTASKLSNSKRVEERTPLFKEGLNEAVFRGSISVYKHYFSGIFALKQDGIDQYRMLLMSEVGMTLFDMSFTSDSYDLNYCMEPIRKKSLFKLMHQDFLLLVKAPKQEGLRFKDEEKAILKYQKKESRDFYFYENTLMQKIDSKGFFNRIHIEFNEQEKGVSNSIQIQHWPIKLKMELKRIK</sequence>
<dbReference type="EMBL" id="AP018042">
    <property type="protein sequence ID" value="BAX82452.1"/>
    <property type="molecule type" value="Genomic_DNA"/>
</dbReference>
<dbReference type="AlphaFoldDB" id="A0A1Y1CR98"/>
<name>A0A1Y1CR98_9BACT</name>
<dbReference type="Proteomes" id="UP000218267">
    <property type="component" value="Chromosome"/>
</dbReference>
<dbReference type="RefSeq" id="WP_096432778.1">
    <property type="nucleotide sequence ID" value="NZ_AP018042.1"/>
</dbReference>
<proteinExistence type="predicted"/>
<reference evidence="1 2" key="1">
    <citation type="journal article" date="2018" name="Mar. Genomics">
        <title>Complete genome sequence of Marinifilaceae bacterium strain SPP2, isolated from the Antarctic marine sediment.</title>
        <authorList>
            <person name="Watanabe M."/>
            <person name="Kojima H."/>
            <person name="Fukui M."/>
        </authorList>
    </citation>
    <scope>NUCLEOTIDE SEQUENCE [LARGE SCALE GENOMIC DNA]</scope>
    <source>
        <strain evidence="1 2">SPP2</strain>
    </source>
</reference>
<keyword evidence="2" id="KW-1185">Reference proteome</keyword>
<accession>A0A1Y1CR98</accession>
<dbReference type="KEGG" id="mbas:ALGA_4161"/>
<reference evidence="2" key="2">
    <citation type="journal article" date="2020" name="Antonie Van Leeuwenhoek">
        <title>Labilibaculum antarcticum sp. nov., a novel facultative anaerobic, psychrotorelant bacterium isolated from marine sediment of Antarctica.</title>
        <authorList>
            <person name="Watanabe M."/>
            <person name="Kojima H."/>
            <person name="Fukui M."/>
        </authorList>
    </citation>
    <scope>NUCLEOTIDE SEQUENCE [LARGE SCALE GENOMIC DNA]</scope>
    <source>
        <strain evidence="2">SPP2</strain>
    </source>
</reference>
<evidence type="ECO:0000313" key="2">
    <source>
        <dbReference type="Proteomes" id="UP000218267"/>
    </source>
</evidence>
<evidence type="ECO:0000313" key="1">
    <source>
        <dbReference type="EMBL" id="BAX82452.1"/>
    </source>
</evidence>
<organism evidence="1 2">
    <name type="scientific">Labilibaculum antarcticum</name>
    <dbReference type="NCBI Taxonomy" id="1717717"/>
    <lineage>
        <taxon>Bacteria</taxon>
        <taxon>Pseudomonadati</taxon>
        <taxon>Bacteroidota</taxon>
        <taxon>Bacteroidia</taxon>
        <taxon>Marinilabiliales</taxon>
        <taxon>Marinifilaceae</taxon>
        <taxon>Labilibaculum</taxon>
    </lineage>
</organism>